<evidence type="ECO:0000256" key="7">
    <source>
        <dbReference type="ARBA" id="ARBA00023204"/>
    </source>
</evidence>
<evidence type="ECO:0000256" key="2">
    <source>
        <dbReference type="ARBA" id="ARBA00007306"/>
    </source>
</evidence>
<protein>
    <recommendedName>
        <fullName evidence="11">CAF1B/HIR1 beta-propeller domain-containing protein</fullName>
    </recommendedName>
</protein>
<dbReference type="GO" id="GO:0006281">
    <property type="term" value="P:DNA repair"/>
    <property type="evidence" value="ECO:0007669"/>
    <property type="project" value="UniProtKB-KW"/>
</dbReference>
<reference evidence="12" key="1">
    <citation type="submission" date="2022-10" db="EMBL/GenBank/DDBJ databases">
        <authorList>
            <person name="Byrne P K."/>
        </authorList>
    </citation>
    <scope>NUCLEOTIDE SEQUENCE</scope>
    <source>
        <strain evidence="12">IFO1815</strain>
    </source>
</reference>
<evidence type="ECO:0000256" key="5">
    <source>
        <dbReference type="ARBA" id="ARBA00022763"/>
    </source>
</evidence>
<dbReference type="FunFam" id="2.130.10.10:FF:001085">
    <property type="entry name" value="Chromatin assembly factor-I p60 subunit"/>
    <property type="match status" value="1"/>
</dbReference>
<dbReference type="GO" id="GO:0033186">
    <property type="term" value="C:CAF-1 complex"/>
    <property type="evidence" value="ECO:0007669"/>
    <property type="project" value="TreeGrafter"/>
</dbReference>
<gene>
    <name evidence="12" type="primary">SMKI13G0320</name>
    <name evidence="12" type="ORF">SMKI_13G0320</name>
</gene>
<evidence type="ECO:0000256" key="9">
    <source>
        <dbReference type="PROSITE-ProRule" id="PRU00221"/>
    </source>
</evidence>
<keyword evidence="6" id="KW-0156">Chromatin regulator</keyword>
<dbReference type="Pfam" id="PF24105">
    <property type="entry name" value="Beta-prop_CAF1B_HIR1"/>
    <property type="match status" value="1"/>
</dbReference>
<feature type="repeat" description="WD" evidence="9">
    <location>
        <begin position="67"/>
        <end position="108"/>
    </location>
</feature>
<dbReference type="GeneID" id="80920258"/>
<dbReference type="GO" id="GO:0006334">
    <property type="term" value="P:nucleosome assembly"/>
    <property type="evidence" value="ECO:0007669"/>
    <property type="project" value="TreeGrafter"/>
</dbReference>
<keyword evidence="8" id="KW-0539">Nucleus</keyword>
<evidence type="ECO:0000313" key="12">
    <source>
        <dbReference type="EMBL" id="CAI4035384.1"/>
    </source>
</evidence>
<keyword evidence="5" id="KW-0227">DNA damage</keyword>
<accession>A0AA35NEB2</accession>
<dbReference type="GO" id="GO:0005634">
    <property type="term" value="C:nucleus"/>
    <property type="evidence" value="ECO:0007669"/>
    <property type="project" value="UniProtKB-SubCell"/>
</dbReference>
<evidence type="ECO:0000313" key="13">
    <source>
        <dbReference type="Proteomes" id="UP001161438"/>
    </source>
</evidence>
<dbReference type="PROSITE" id="PS50082">
    <property type="entry name" value="WD_REPEATS_2"/>
    <property type="match status" value="3"/>
</dbReference>
<keyword evidence="7" id="KW-0234">DNA repair</keyword>
<proteinExistence type="inferred from homology"/>
<dbReference type="GO" id="GO:0006335">
    <property type="term" value="P:DNA replication-dependent chromatin assembly"/>
    <property type="evidence" value="ECO:0007669"/>
    <property type="project" value="InterPro"/>
</dbReference>
<dbReference type="PANTHER" id="PTHR15271:SF4">
    <property type="entry name" value="CHROMATIN ASSEMBLY FACTOR 1 SUBUNIT B"/>
    <property type="match status" value="1"/>
</dbReference>
<dbReference type="InterPro" id="IPR001680">
    <property type="entry name" value="WD40_rpt"/>
</dbReference>
<feature type="repeat" description="WD" evidence="9">
    <location>
        <begin position="141"/>
        <end position="182"/>
    </location>
</feature>
<comment type="subcellular location">
    <subcellularLocation>
        <location evidence="1">Nucleus</location>
    </subcellularLocation>
</comment>
<feature type="compositionally biased region" description="Polar residues" evidence="10">
    <location>
        <begin position="424"/>
        <end position="437"/>
    </location>
</feature>
<keyword evidence="13" id="KW-1185">Reference proteome</keyword>
<feature type="region of interest" description="Disordered" evidence="10">
    <location>
        <begin position="424"/>
        <end position="468"/>
    </location>
</feature>
<feature type="domain" description="CAF1B/HIR1 beta-propeller" evidence="11">
    <location>
        <begin position="6"/>
        <end position="404"/>
    </location>
</feature>
<dbReference type="PANTHER" id="PTHR15271">
    <property type="entry name" value="CHROMATIN ASSEMBLY FACTOR 1 SUBUNIT B"/>
    <property type="match status" value="1"/>
</dbReference>
<dbReference type="SMART" id="SM00320">
    <property type="entry name" value="WD40"/>
    <property type="match status" value="5"/>
</dbReference>
<evidence type="ECO:0000259" key="11">
    <source>
        <dbReference type="Pfam" id="PF24105"/>
    </source>
</evidence>
<dbReference type="SUPFAM" id="SSF50978">
    <property type="entry name" value="WD40 repeat-like"/>
    <property type="match status" value="1"/>
</dbReference>
<keyword evidence="3 9" id="KW-0853">WD repeat</keyword>
<dbReference type="EMBL" id="OX365769">
    <property type="protein sequence ID" value="CAI4035384.1"/>
    <property type="molecule type" value="Genomic_DNA"/>
</dbReference>
<organism evidence="12 13">
    <name type="scientific">Saccharomyces mikatae IFO 1815</name>
    <dbReference type="NCBI Taxonomy" id="226126"/>
    <lineage>
        <taxon>Eukaryota</taxon>
        <taxon>Fungi</taxon>
        <taxon>Dikarya</taxon>
        <taxon>Ascomycota</taxon>
        <taxon>Saccharomycotina</taxon>
        <taxon>Saccharomycetes</taxon>
        <taxon>Saccharomycetales</taxon>
        <taxon>Saccharomycetaceae</taxon>
        <taxon>Saccharomyces</taxon>
    </lineage>
</organism>
<dbReference type="PROSITE" id="PS50294">
    <property type="entry name" value="WD_REPEATS_REGION"/>
    <property type="match status" value="1"/>
</dbReference>
<keyword evidence="4" id="KW-0677">Repeat</keyword>
<evidence type="ECO:0000256" key="6">
    <source>
        <dbReference type="ARBA" id="ARBA00022853"/>
    </source>
</evidence>
<sequence length="468" mass="51761">MEASHLQIYWHDSQPVYSLTFQKSNSNDKLFTAGGDNKVRIWKLNRDGNGESAGVRRIESMDFLGSLTHHEQAINVVRFNSHGDVLASAGDDGQVLLWKQEDPNKKQESVMRPFGMDSETGEADENKEKWVVWKRLRGRSGAAAAAEIYDLAWSPDNRNIVVACMDNSIRLFDVETGTLVCSQSDHGHYVQGVAWDPLNQFILSQSADRSLHVYEVINSRAGMVTGLKLKSKIIKAELPFPGDVLRTNYLFHNETLPSFFRRCSISPCGGLVVVPTGVCKVGDEEATNCIYVYTRSGILNGVGGVKNRPSIRIPSLKKPALMVAFSPVFYKTSQQSVFNLPYKLVFAIATTNEILVYDTDLWEPLCVVGNIHYSPITDLAWSGDGSTLLVSSTDGFCSYVSIDTETQFGTRIEPPALRTEQLETNDSTVAAKNQSDSGGIINMLPAKKVTGDSNDNKKRRIQPTPVDL</sequence>
<dbReference type="RefSeq" id="XP_056078504.1">
    <property type="nucleotide sequence ID" value="XM_056224602.1"/>
</dbReference>
<feature type="repeat" description="WD" evidence="9">
    <location>
        <begin position="183"/>
        <end position="224"/>
    </location>
</feature>
<dbReference type="Gene3D" id="2.130.10.10">
    <property type="entry name" value="YVTN repeat-like/Quinoprotein amine dehydrogenase"/>
    <property type="match status" value="2"/>
</dbReference>
<evidence type="ECO:0000256" key="8">
    <source>
        <dbReference type="ARBA" id="ARBA00023242"/>
    </source>
</evidence>
<dbReference type="AlphaFoldDB" id="A0AA35NEB2"/>
<comment type="similarity">
    <text evidence="2">Belongs to the WD repeat HIR1 family.</text>
</comment>
<dbReference type="Proteomes" id="UP001161438">
    <property type="component" value="Chromosome 13"/>
</dbReference>
<dbReference type="InterPro" id="IPR055410">
    <property type="entry name" value="Beta-prop_CAF1B_HIR1"/>
</dbReference>
<name>A0AA35NEB2_SACMI</name>
<evidence type="ECO:0000256" key="4">
    <source>
        <dbReference type="ARBA" id="ARBA00022737"/>
    </source>
</evidence>
<evidence type="ECO:0000256" key="1">
    <source>
        <dbReference type="ARBA" id="ARBA00004123"/>
    </source>
</evidence>
<dbReference type="InterPro" id="IPR045145">
    <property type="entry name" value="PTHR15271"/>
</dbReference>
<evidence type="ECO:0000256" key="3">
    <source>
        <dbReference type="ARBA" id="ARBA00022574"/>
    </source>
</evidence>
<evidence type="ECO:0000256" key="10">
    <source>
        <dbReference type="SAM" id="MobiDB-lite"/>
    </source>
</evidence>
<dbReference type="InterPro" id="IPR015943">
    <property type="entry name" value="WD40/YVTN_repeat-like_dom_sf"/>
</dbReference>
<dbReference type="InterPro" id="IPR036322">
    <property type="entry name" value="WD40_repeat_dom_sf"/>
</dbReference>